<dbReference type="SUPFAM" id="SSF49562">
    <property type="entry name" value="C2 domain (Calcium/lipid-binding domain, CaLB)"/>
    <property type="match status" value="1"/>
</dbReference>
<feature type="compositionally biased region" description="Basic residues" evidence="6">
    <location>
        <begin position="137"/>
        <end position="156"/>
    </location>
</feature>
<dbReference type="InterPro" id="IPR001192">
    <property type="entry name" value="PI-PLC_fam"/>
</dbReference>
<dbReference type="PANTHER" id="PTHR10336">
    <property type="entry name" value="PHOSPHOINOSITIDE-SPECIFIC PHOSPHOLIPASE C FAMILY PROTEIN"/>
    <property type="match status" value="1"/>
</dbReference>
<protein>
    <recommendedName>
        <fullName evidence="1">phosphoinositide phospholipase C</fullName>
        <ecNumber evidence="1">3.1.4.11</ecNumber>
    </recommendedName>
</protein>
<dbReference type="EC" id="3.1.4.11" evidence="1"/>
<feature type="compositionally biased region" description="Basic and acidic residues" evidence="6">
    <location>
        <begin position="63"/>
        <end position="81"/>
    </location>
</feature>
<reference evidence="9" key="1">
    <citation type="submission" date="2022-01" db="EMBL/GenBank/DDBJ databases">
        <title>Genome Sequence Resource for Two Populations of Ditylenchus destructor, the Migratory Endoparasitic Phytonematode.</title>
        <authorList>
            <person name="Zhang H."/>
            <person name="Lin R."/>
            <person name="Xie B."/>
        </authorList>
    </citation>
    <scope>NUCLEOTIDE SEQUENCE</scope>
    <source>
        <strain evidence="9">BazhouSP</strain>
    </source>
</reference>
<evidence type="ECO:0000259" key="8">
    <source>
        <dbReference type="PROSITE" id="PS50008"/>
    </source>
</evidence>
<feature type="compositionally biased region" description="Low complexity" evidence="6">
    <location>
        <begin position="118"/>
        <end position="127"/>
    </location>
</feature>
<evidence type="ECO:0000256" key="4">
    <source>
        <dbReference type="ARBA" id="ARBA00023098"/>
    </source>
</evidence>
<keyword evidence="3" id="KW-0442">Lipid degradation</keyword>
<keyword evidence="5" id="KW-0175">Coiled coil</keyword>
<keyword evidence="2" id="KW-0378">Hydrolase</keyword>
<comment type="caution">
    <text evidence="9">The sequence shown here is derived from an EMBL/GenBank/DDBJ whole genome shotgun (WGS) entry which is preliminary data.</text>
</comment>
<feature type="region of interest" description="Disordered" evidence="6">
    <location>
        <begin position="63"/>
        <end position="85"/>
    </location>
</feature>
<evidence type="ECO:0000256" key="6">
    <source>
        <dbReference type="SAM" id="MobiDB-lite"/>
    </source>
</evidence>
<evidence type="ECO:0000313" key="10">
    <source>
        <dbReference type="Proteomes" id="UP001201812"/>
    </source>
</evidence>
<name>A0AAD4MLR2_9BILA</name>
<accession>A0AAD4MLR2</accession>
<gene>
    <name evidence="9" type="ORF">DdX_18145</name>
</gene>
<dbReference type="InterPro" id="IPR001711">
    <property type="entry name" value="PLipase_C_Pinositol-sp_Y"/>
</dbReference>
<organism evidence="9 10">
    <name type="scientific">Ditylenchus destructor</name>
    <dbReference type="NCBI Taxonomy" id="166010"/>
    <lineage>
        <taxon>Eukaryota</taxon>
        <taxon>Metazoa</taxon>
        <taxon>Ecdysozoa</taxon>
        <taxon>Nematoda</taxon>
        <taxon>Chromadorea</taxon>
        <taxon>Rhabditida</taxon>
        <taxon>Tylenchina</taxon>
        <taxon>Tylenchomorpha</taxon>
        <taxon>Sphaerularioidea</taxon>
        <taxon>Anguinidae</taxon>
        <taxon>Anguininae</taxon>
        <taxon>Ditylenchus</taxon>
    </lineage>
</organism>
<evidence type="ECO:0000313" key="9">
    <source>
        <dbReference type="EMBL" id="KAI1698022.1"/>
    </source>
</evidence>
<sequence>MNPATLFSSYVLILATIHLLLLSRPGEAFPPSLTIPNFVPYLPKSLFTWGISDASESQILEIRDKNSEQKSENPDKVKENPSNEDWDWTALPPSVWNNLLAARNPEKYLLSTKSVRVTKPSTTTKSPEPALIASAKPKTRKHRQRHSRKHPRHSHTKAVLSTIVEDQLNGKSGYILKPNCMRKPNAKFDTFELNHVENVVPNSLSITVISGQLFCLLHEKKPTVYVEVDLYGIPGDSHKKMFKTRSVTSDGLNTIFDDPNAMANCNFTLEKIILPAMAFVRFGVFEEGGRLLGQRILPVAYLQPGYKHILSRNKFNKPLGPVTLFVHIDVQDYVSDANKDLVSALQNPIEAMSRVKGTDKNSDDLPAPLALDVSGSEEDLSSAGPTARERLATNESIAKRPNFDLENLEVSMPSLQALEDALKLEDTFQKLEKNSEKEYPEVLELVQAGLQLHESTGISDMLPTQSGTHSSDEHIPGSRVPVASSGANKTTFTAYVKFEKAKMEMVNNLIEESRKKNLKAIEAAFQREAKEIKTRNAKSRLEELRGITKKSSPIEYKRIGDKYVLRGVEENLKLMNIKNKKIDELNENARMLRAKLNDRIEKTVNRAE</sequence>
<keyword evidence="10" id="KW-1185">Reference proteome</keyword>
<dbReference type="PROSITE" id="PS50008">
    <property type="entry name" value="PIPLC_Y_DOMAIN"/>
    <property type="match status" value="1"/>
</dbReference>
<feature type="region of interest" description="Disordered" evidence="6">
    <location>
        <begin position="463"/>
        <end position="484"/>
    </location>
</feature>
<evidence type="ECO:0000256" key="5">
    <source>
        <dbReference type="SAM" id="Coils"/>
    </source>
</evidence>
<feature type="coiled-coil region" evidence="5">
    <location>
        <begin position="568"/>
        <end position="606"/>
    </location>
</feature>
<evidence type="ECO:0000256" key="3">
    <source>
        <dbReference type="ARBA" id="ARBA00022963"/>
    </source>
</evidence>
<dbReference type="EMBL" id="JAKKPZ010000239">
    <property type="protein sequence ID" value="KAI1698022.1"/>
    <property type="molecule type" value="Genomic_DNA"/>
</dbReference>
<dbReference type="GO" id="GO:0048015">
    <property type="term" value="P:phosphatidylinositol-mediated signaling"/>
    <property type="evidence" value="ECO:0007669"/>
    <property type="project" value="TreeGrafter"/>
</dbReference>
<dbReference type="GO" id="GO:0016042">
    <property type="term" value="P:lipid catabolic process"/>
    <property type="evidence" value="ECO:0007669"/>
    <property type="project" value="UniProtKB-KW"/>
</dbReference>
<evidence type="ECO:0000256" key="7">
    <source>
        <dbReference type="SAM" id="SignalP"/>
    </source>
</evidence>
<proteinExistence type="predicted"/>
<feature type="region of interest" description="Disordered" evidence="6">
    <location>
        <begin position="118"/>
        <end position="156"/>
    </location>
</feature>
<evidence type="ECO:0000256" key="2">
    <source>
        <dbReference type="ARBA" id="ARBA00022801"/>
    </source>
</evidence>
<keyword evidence="7" id="KW-0732">Signal</keyword>
<dbReference type="AlphaFoldDB" id="A0AAD4MLR2"/>
<feature type="chain" id="PRO_5042153950" description="phosphoinositide phospholipase C" evidence="7">
    <location>
        <begin position="29"/>
        <end position="608"/>
    </location>
</feature>
<dbReference type="GO" id="GO:0046488">
    <property type="term" value="P:phosphatidylinositol metabolic process"/>
    <property type="evidence" value="ECO:0007669"/>
    <property type="project" value="TreeGrafter"/>
</dbReference>
<dbReference type="Proteomes" id="UP001201812">
    <property type="component" value="Unassembled WGS sequence"/>
</dbReference>
<dbReference type="PANTHER" id="PTHR10336:SF36">
    <property type="entry name" value="1-PHOSPHATIDYLINOSITOL 4,5-BISPHOSPHATE PHOSPHODIESTERASE BETA-4"/>
    <property type="match status" value="1"/>
</dbReference>
<dbReference type="Gene3D" id="2.60.40.150">
    <property type="entry name" value="C2 domain"/>
    <property type="match status" value="1"/>
</dbReference>
<dbReference type="GO" id="GO:0051209">
    <property type="term" value="P:release of sequestered calcium ion into cytosol"/>
    <property type="evidence" value="ECO:0007669"/>
    <property type="project" value="TreeGrafter"/>
</dbReference>
<evidence type="ECO:0000256" key="1">
    <source>
        <dbReference type="ARBA" id="ARBA00012368"/>
    </source>
</evidence>
<dbReference type="InterPro" id="IPR035892">
    <property type="entry name" value="C2_domain_sf"/>
</dbReference>
<keyword evidence="4" id="KW-0443">Lipid metabolism</keyword>
<feature type="domain" description="PI-PLC Y-box" evidence="8">
    <location>
        <begin position="167"/>
        <end position="182"/>
    </location>
</feature>
<dbReference type="GO" id="GO:0004435">
    <property type="term" value="F:phosphatidylinositol-4,5-bisphosphate phospholipase C activity"/>
    <property type="evidence" value="ECO:0007669"/>
    <property type="project" value="UniProtKB-EC"/>
</dbReference>
<dbReference type="CDD" id="cd00275">
    <property type="entry name" value="C2_PLC_like"/>
    <property type="match status" value="1"/>
</dbReference>
<feature type="signal peptide" evidence="7">
    <location>
        <begin position="1"/>
        <end position="28"/>
    </location>
</feature>